<comment type="function">
    <text evidence="1 11">Subunit of the oligosaccharyl transferase (OST) complex that catalyzes the initial transfer of a defined glycan (Glc(3)Man(9)GlcNAc(2) in eukaryotes) from the lipid carrier dolichol-pyrophosphate to an asparagine residue within an Asn-X-Ser/Thr consensus motif in nascent polypeptide chains, the first step in protein N-glycosylation. N-glycosylation occurs cotranslationally and the complex associates with the Sec61 complex at the channel-forming translocon complex that mediates protein translocation across the endoplasmic reticulum (ER). All subunits are required for a maximal enzyme activity.</text>
</comment>
<reference evidence="12" key="1">
    <citation type="journal article" date="2020" name="BMC">
        <title>Leishmania infection induces a limited differential gene expression in the sand fly midgut.</title>
        <authorList>
            <person name="Coutinho-Abreu I.V."/>
            <person name="Serafim T.D."/>
            <person name="Meneses C."/>
            <person name="Kamhawi S."/>
            <person name="Oliveira F."/>
            <person name="Valenzuela J.G."/>
        </authorList>
    </citation>
    <scope>NUCLEOTIDE SEQUENCE</scope>
    <source>
        <strain evidence="12">Jacobina</strain>
        <tissue evidence="12">Midgut</tissue>
    </source>
</reference>
<sequence>MRKVACLLSLLAAVLTIQGATYVEIENKNVDRTIDVISQLVKISYKITPEAKDKKSIEFYTFVVPEKDAPHLAYISVKDATKKELKLSESKTKNGVSYRITLATPSANPVIYIETVFTKLLEPYPTHIAQSDKQLVRYFGHLYFYTPYKTLTQKTTVHLASRNVESYTQVKPVSQSDTILNYGPYENIGSFVEDELVVHYENHSPFLTVTRLERTIEVSHWGNIAVEETIDMVHSGAMLKGSFSRYDFQKDTRSGQSSVKSYKTILPASATGVYYRDTNGNISTSAMRILKDSVELDLRPRFPLFGGWKTHYTLGYNVPSFEYLFSSGDNYLLKMRAVDHIFDDMAIDELIVKIILPEGSGNIKLVTPYSVTRLPDSLHYTYLDTFGRPVVTFTKRNLVENHISDLNLKYTFSRIMMLQEPLLVVGFFMVLFVLVIIWMRLDFSISREKDVHHHKE</sequence>
<evidence type="ECO:0000256" key="8">
    <source>
        <dbReference type="ARBA" id="ARBA00022824"/>
    </source>
</evidence>
<proteinExistence type="inferred from homology"/>
<evidence type="ECO:0000256" key="1">
    <source>
        <dbReference type="ARBA" id="ARBA00002791"/>
    </source>
</evidence>
<dbReference type="GO" id="GO:0016740">
    <property type="term" value="F:transferase activity"/>
    <property type="evidence" value="ECO:0007669"/>
    <property type="project" value="UniProtKB-KW"/>
</dbReference>
<keyword evidence="9 11" id="KW-1133">Transmembrane helix</keyword>
<dbReference type="PANTHER" id="PTHR21049:SF0">
    <property type="entry name" value="DOLICHYL-DIPHOSPHOOLIGOSACCHARIDE--PROTEIN GLYCOSYLTRANSFERASE SUBUNIT 1"/>
    <property type="match status" value="1"/>
</dbReference>
<dbReference type="Pfam" id="PF04597">
    <property type="entry name" value="Ribophorin_I"/>
    <property type="match status" value="1"/>
</dbReference>
<evidence type="ECO:0000256" key="5">
    <source>
        <dbReference type="ARBA" id="ARBA00017611"/>
    </source>
</evidence>
<evidence type="ECO:0000256" key="9">
    <source>
        <dbReference type="ARBA" id="ARBA00022989"/>
    </source>
</evidence>
<evidence type="ECO:0000256" key="2">
    <source>
        <dbReference type="ARBA" id="ARBA00004115"/>
    </source>
</evidence>
<comment type="subcellular location">
    <subcellularLocation>
        <location evidence="2 11">Endoplasmic reticulum membrane</location>
        <topology evidence="2 11">Single-pass type I membrane protein</topology>
    </subcellularLocation>
</comment>
<dbReference type="VEuPathDB" id="VectorBase:LLONM1_006694"/>
<keyword evidence="8 11" id="KW-0256">Endoplasmic reticulum</keyword>
<evidence type="ECO:0000256" key="6">
    <source>
        <dbReference type="ARBA" id="ARBA00022692"/>
    </source>
</evidence>
<evidence type="ECO:0000256" key="4">
    <source>
        <dbReference type="ARBA" id="ARBA00008905"/>
    </source>
</evidence>
<dbReference type="GO" id="GO:0018279">
    <property type="term" value="P:protein N-linked glycosylation via asparagine"/>
    <property type="evidence" value="ECO:0007669"/>
    <property type="project" value="TreeGrafter"/>
</dbReference>
<feature type="transmembrane region" description="Helical" evidence="11">
    <location>
        <begin position="421"/>
        <end position="439"/>
    </location>
</feature>
<name>A0A7G3AG20_LUTLO</name>
<dbReference type="GO" id="GO:0008250">
    <property type="term" value="C:oligosaccharyltransferase complex"/>
    <property type="evidence" value="ECO:0007669"/>
    <property type="project" value="UniProtKB-UniRule"/>
</dbReference>
<keyword evidence="10 11" id="KW-0472">Membrane</keyword>
<protein>
    <recommendedName>
        <fullName evidence="5 11">Dolichyl-diphosphooligosaccharide--protein glycosyltransferase subunit 1</fullName>
    </recommendedName>
</protein>
<evidence type="ECO:0000256" key="11">
    <source>
        <dbReference type="RuleBase" id="RU361143"/>
    </source>
</evidence>
<comment type="pathway">
    <text evidence="3 11">Protein modification; protein glycosylation.</text>
</comment>
<keyword evidence="7 11" id="KW-0732">Signal</keyword>
<evidence type="ECO:0000256" key="3">
    <source>
        <dbReference type="ARBA" id="ARBA00004922"/>
    </source>
</evidence>
<feature type="chain" id="PRO_5029037918" description="Dolichyl-diphosphooligosaccharide--protein glycosyltransferase subunit 1" evidence="11">
    <location>
        <begin position="20"/>
        <end position="456"/>
    </location>
</feature>
<keyword evidence="12" id="KW-0808">Transferase</keyword>
<dbReference type="InterPro" id="IPR007676">
    <property type="entry name" value="Ribophorin_I"/>
</dbReference>
<accession>A0A7G3AG20</accession>
<dbReference type="EMBL" id="GITU01002522">
    <property type="protein sequence ID" value="MBC1171225.1"/>
    <property type="molecule type" value="Transcribed_RNA"/>
</dbReference>
<dbReference type="AlphaFoldDB" id="A0A7G3AG20"/>
<keyword evidence="6 11" id="KW-0812">Transmembrane</keyword>
<feature type="signal peptide" evidence="11">
    <location>
        <begin position="1"/>
        <end position="19"/>
    </location>
</feature>
<organism evidence="12">
    <name type="scientific">Lutzomyia longipalpis</name>
    <name type="common">Sand fly</name>
    <dbReference type="NCBI Taxonomy" id="7200"/>
    <lineage>
        <taxon>Eukaryota</taxon>
        <taxon>Metazoa</taxon>
        <taxon>Ecdysozoa</taxon>
        <taxon>Arthropoda</taxon>
        <taxon>Hexapoda</taxon>
        <taxon>Insecta</taxon>
        <taxon>Pterygota</taxon>
        <taxon>Neoptera</taxon>
        <taxon>Endopterygota</taxon>
        <taxon>Diptera</taxon>
        <taxon>Nematocera</taxon>
        <taxon>Psychodoidea</taxon>
        <taxon>Psychodidae</taxon>
        <taxon>Lutzomyia</taxon>
        <taxon>Lutzomyia</taxon>
    </lineage>
</organism>
<comment type="subunit">
    <text evidence="11">Component of the oligosaccharyltransferase (OST) complex.</text>
</comment>
<evidence type="ECO:0000313" key="12">
    <source>
        <dbReference type="EMBL" id="MBC1171225.1"/>
    </source>
</evidence>
<evidence type="ECO:0000256" key="7">
    <source>
        <dbReference type="ARBA" id="ARBA00022729"/>
    </source>
</evidence>
<dbReference type="UniPathway" id="UPA00378"/>
<evidence type="ECO:0000256" key="10">
    <source>
        <dbReference type="ARBA" id="ARBA00023136"/>
    </source>
</evidence>
<comment type="similarity">
    <text evidence="4 11">Belongs to the OST1 family.</text>
</comment>
<dbReference type="PANTHER" id="PTHR21049">
    <property type="entry name" value="RIBOPHORIN I"/>
    <property type="match status" value="1"/>
</dbReference>